<sequence>MEDTQSKLWFSGVAFIPYIALAGLYTWFIDGHQHEFWVAEAC</sequence>
<keyword evidence="1" id="KW-0812">Transmembrane</keyword>
<organism evidence="2 3">
    <name type="scientific">Caballeronia novacaledonica</name>
    <dbReference type="NCBI Taxonomy" id="1544861"/>
    <lineage>
        <taxon>Bacteria</taxon>
        <taxon>Pseudomonadati</taxon>
        <taxon>Pseudomonadota</taxon>
        <taxon>Betaproteobacteria</taxon>
        <taxon>Burkholderiales</taxon>
        <taxon>Burkholderiaceae</taxon>
        <taxon>Caballeronia</taxon>
    </lineage>
</organism>
<feature type="transmembrane region" description="Helical" evidence="1">
    <location>
        <begin position="7"/>
        <end position="28"/>
    </location>
</feature>
<protein>
    <submittedName>
        <fullName evidence="2">Uncharacterized protein</fullName>
    </submittedName>
</protein>
<proteinExistence type="predicted"/>
<reference evidence="2" key="1">
    <citation type="submission" date="2022-09" db="EMBL/GenBank/DDBJ databases">
        <title>Isolation and characterization of 3-chlorobenzoate degrading bacteria from soils in Shizuoka.</title>
        <authorList>
            <person name="Ifat A."/>
            <person name="Ogawa N."/>
            <person name="Kimbara K."/>
            <person name="Moriuchi R."/>
            <person name="Dohra H."/>
            <person name="Shintani M."/>
        </authorList>
    </citation>
    <scope>NUCLEOTIDE SEQUENCE</scope>
    <source>
        <strain evidence="2">19CS4-2</strain>
    </source>
</reference>
<gene>
    <name evidence="2" type="ORF">CBA19CS42_30440</name>
</gene>
<dbReference type="AlphaFoldDB" id="A0AA37IFI8"/>
<name>A0AA37IFI8_9BURK</name>
<dbReference type="RefSeq" id="WP_273654963.1">
    <property type="nucleotide sequence ID" value="NZ_BPUS01000018.1"/>
</dbReference>
<evidence type="ECO:0000313" key="3">
    <source>
        <dbReference type="Proteomes" id="UP001055111"/>
    </source>
</evidence>
<keyword evidence="1" id="KW-0472">Membrane</keyword>
<evidence type="ECO:0000313" key="2">
    <source>
        <dbReference type="EMBL" id="GJH28926.1"/>
    </source>
</evidence>
<evidence type="ECO:0000256" key="1">
    <source>
        <dbReference type="SAM" id="Phobius"/>
    </source>
</evidence>
<keyword evidence="1" id="KW-1133">Transmembrane helix</keyword>
<accession>A0AA37IFI8</accession>
<dbReference type="EMBL" id="BPUS01000018">
    <property type="protein sequence ID" value="GJH28926.1"/>
    <property type="molecule type" value="Genomic_DNA"/>
</dbReference>
<dbReference type="Proteomes" id="UP001055111">
    <property type="component" value="Unassembled WGS sequence"/>
</dbReference>
<comment type="caution">
    <text evidence="2">The sequence shown here is derived from an EMBL/GenBank/DDBJ whole genome shotgun (WGS) entry which is preliminary data.</text>
</comment>